<protein>
    <recommendedName>
        <fullName evidence="5">Maltase</fullName>
    </recommendedName>
</protein>
<evidence type="ECO:0000256" key="4">
    <source>
        <dbReference type="ARBA" id="ARBA00023295"/>
    </source>
</evidence>
<keyword evidence="3" id="KW-0325">Glycoprotein</keyword>
<dbReference type="Gene3D" id="2.60.40.1760">
    <property type="entry name" value="glycosyl hydrolase (family 31)"/>
    <property type="match status" value="1"/>
</dbReference>
<dbReference type="Pfam" id="PF21365">
    <property type="entry name" value="Glyco_hydro_31_3rd"/>
    <property type="match status" value="1"/>
</dbReference>
<dbReference type="Pfam" id="PF13802">
    <property type="entry name" value="Gal_mutarotas_2"/>
    <property type="match status" value="1"/>
</dbReference>
<evidence type="ECO:0000256" key="2">
    <source>
        <dbReference type="ARBA" id="ARBA00022801"/>
    </source>
</evidence>
<dbReference type="SUPFAM" id="SSF51445">
    <property type="entry name" value="(Trans)glycosidases"/>
    <property type="match status" value="1"/>
</dbReference>
<dbReference type="AlphaFoldDB" id="A0A1Y2BJZ0"/>
<evidence type="ECO:0000256" key="6">
    <source>
        <dbReference type="RuleBase" id="RU361185"/>
    </source>
</evidence>
<reference evidence="10 11" key="1">
    <citation type="submission" date="2016-07" db="EMBL/GenBank/DDBJ databases">
        <title>Pervasive Adenine N6-methylation of Active Genes in Fungi.</title>
        <authorList>
            <consortium name="DOE Joint Genome Institute"/>
            <person name="Mondo S.J."/>
            <person name="Dannebaum R.O."/>
            <person name="Kuo R.C."/>
            <person name="Labutti K."/>
            <person name="Haridas S."/>
            <person name="Kuo A."/>
            <person name="Salamov A."/>
            <person name="Ahrendt S.R."/>
            <person name="Lipzen A."/>
            <person name="Sullivan W."/>
            <person name="Andreopoulos W.B."/>
            <person name="Clum A."/>
            <person name="Lindquist E."/>
            <person name="Daum C."/>
            <person name="Ramamoorthy G.K."/>
            <person name="Gryganskyi A."/>
            <person name="Culley D."/>
            <person name="Magnuson J.K."/>
            <person name="James T.Y."/>
            <person name="O'Malley M.A."/>
            <person name="Stajich J.E."/>
            <person name="Spatafora J.W."/>
            <person name="Visel A."/>
            <person name="Grigoriev I.V."/>
        </authorList>
    </citation>
    <scope>NUCLEOTIDE SEQUENCE [LARGE SCALE GENOMIC DNA]</scope>
    <source>
        <strain evidence="10 11">68-887.2</strain>
    </source>
</reference>
<name>A0A1Y2BJZ0_9TREE</name>
<dbReference type="GO" id="GO:0004553">
    <property type="term" value="F:hydrolase activity, hydrolyzing O-glycosyl compounds"/>
    <property type="evidence" value="ECO:0007669"/>
    <property type="project" value="InterPro"/>
</dbReference>
<dbReference type="STRING" id="71784.A0A1Y2BJZ0"/>
<comment type="similarity">
    <text evidence="1 6">Belongs to the glycosyl hydrolase 31 family.</text>
</comment>
<dbReference type="InterPro" id="IPR025887">
    <property type="entry name" value="Glyco_hydro_31_N_dom"/>
</dbReference>
<proteinExistence type="inferred from homology"/>
<sequence length="876" mass="99237">MTKGNGYVSKPFSLSYSGDVKRSRGYRLTSIKTTRHSVVGQLELVGEPAHAFGQDIANLTLEVEYRREDELRVHISDTRGTQYQVPSDFRYDKQPEDAPRSTSLYFHHQDEPFAFWITRTSGEVIFDTRPDNIPVYEEPLIVNDFPVRDTVLPAYPLVFSDQYLQIASALPSETNIYGLGDVVATSGFRRDNHGTVQSFWNGDPAGNSLDRNLYGTHPFYLESRQSAPGLPSLSHGVFLRNSHGTDVILRTGVVEYRTLGGTLDFTFLAGPEPHRVVQQYSNVVGRPAQMPYWSFGFHLCSIGHSTLLETQEVVDRMADSNIPLECIWNDFYYMDRKRNFTLSKDFPPEPFKQFTRRLHDRGQRYIPLLDAGMYKPTAENDHYEQYAAGHSLDVFLKDEEGKEYEGYVWCGRTVWPDWTHQHVTDWWYQSIAEFKEAVDFDGLWLDMNEPANLPVASDKWLGAKAVISVDGRRWVDLGQNAWDYPPYAIHNGWKSLGDLTVAPSVVTSDGWRHYHQHNLYPIQEARVTAAALEKLNPGKRQFLLSRGTFAGQGTMTAHWLGDNDSKWTSMRETIQGVLQHQLFQMPMVGADVGGFAGTATEELVNRWMQLGAFLPFYRNHNAGPPQEPYLWPSVIEASRKAIDIRYRLLPYWESLFATATTEGIMPLRPLFFEFDDANLYNVDLQFMIGSALLVTACMHEGSTSVTGHFPTSNGTIWRDWYTYEVLTGIEEDLKDIPAPLGHIPIHIRGGSVILLHTSSGYTLKETRHQPLELLASLDSRESAEGEFLLDDGLSVKSLSTRLYCKAVAGRLTISPFGTYQIAQKLDQVVILGVRTKPTKCMARDAEVEYAYDSVTQGLKLSGLNASLDKDFELTFE</sequence>
<dbReference type="Pfam" id="PF01055">
    <property type="entry name" value="Glyco_hydro_31_2nd"/>
    <property type="match status" value="1"/>
</dbReference>
<evidence type="ECO:0000256" key="3">
    <source>
        <dbReference type="ARBA" id="ARBA00023180"/>
    </source>
</evidence>
<dbReference type="GO" id="GO:0005975">
    <property type="term" value="P:carbohydrate metabolic process"/>
    <property type="evidence" value="ECO:0007669"/>
    <property type="project" value="InterPro"/>
</dbReference>
<dbReference type="GO" id="GO:0030246">
    <property type="term" value="F:carbohydrate binding"/>
    <property type="evidence" value="ECO:0007669"/>
    <property type="project" value="InterPro"/>
</dbReference>
<feature type="domain" description="Glycoside hydrolase family 31 N-terminal" evidence="8">
    <location>
        <begin position="61"/>
        <end position="246"/>
    </location>
</feature>
<dbReference type="Proteomes" id="UP000193986">
    <property type="component" value="Unassembled WGS sequence"/>
</dbReference>
<dbReference type="SUPFAM" id="SSF51011">
    <property type="entry name" value="Glycosyl hydrolase domain"/>
    <property type="match status" value="1"/>
</dbReference>
<evidence type="ECO:0000259" key="7">
    <source>
        <dbReference type="Pfam" id="PF01055"/>
    </source>
</evidence>
<accession>A0A1Y2BJZ0</accession>
<evidence type="ECO:0000259" key="8">
    <source>
        <dbReference type="Pfam" id="PF13802"/>
    </source>
</evidence>
<dbReference type="Gene3D" id="2.60.40.1180">
    <property type="entry name" value="Golgi alpha-mannosidase II"/>
    <property type="match status" value="2"/>
</dbReference>
<dbReference type="PANTHER" id="PTHR22762:SF133">
    <property type="entry name" value="P-TYPE DOMAIN-CONTAINING PROTEIN"/>
    <property type="match status" value="1"/>
</dbReference>
<feature type="domain" description="Glycosyl hydrolase family 31 C-terminal" evidence="9">
    <location>
        <begin position="664"/>
        <end position="753"/>
    </location>
</feature>
<organism evidence="10 11">
    <name type="scientific">Naematelia encephala</name>
    <dbReference type="NCBI Taxonomy" id="71784"/>
    <lineage>
        <taxon>Eukaryota</taxon>
        <taxon>Fungi</taxon>
        <taxon>Dikarya</taxon>
        <taxon>Basidiomycota</taxon>
        <taxon>Agaricomycotina</taxon>
        <taxon>Tremellomycetes</taxon>
        <taxon>Tremellales</taxon>
        <taxon>Naemateliaceae</taxon>
        <taxon>Naematelia</taxon>
    </lineage>
</organism>
<dbReference type="InterPro" id="IPR048395">
    <property type="entry name" value="Glyco_hydro_31_C"/>
</dbReference>
<evidence type="ECO:0000313" key="11">
    <source>
        <dbReference type="Proteomes" id="UP000193986"/>
    </source>
</evidence>
<dbReference type="InterPro" id="IPR030458">
    <property type="entry name" value="Glyco_hydro_31_AS"/>
</dbReference>
<feature type="domain" description="Glycoside hydrolase family 31 TIM barrel" evidence="7">
    <location>
        <begin position="287"/>
        <end position="654"/>
    </location>
</feature>
<dbReference type="InterPro" id="IPR011013">
    <property type="entry name" value="Gal_mutarotase_sf_dom"/>
</dbReference>
<dbReference type="OrthoDB" id="5839090at2759"/>
<dbReference type="CDD" id="cd06602">
    <property type="entry name" value="GH31_MGAM_SI_GAA"/>
    <property type="match status" value="1"/>
</dbReference>
<evidence type="ECO:0000256" key="1">
    <source>
        <dbReference type="ARBA" id="ARBA00007806"/>
    </source>
</evidence>
<evidence type="ECO:0000313" key="10">
    <source>
        <dbReference type="EMBL" id="ORY35079.1"/>
    </source>
</evidence>
<dbReference type="InterPro" id="IPR000322">
    <property type="entry name" value="Glyco_hydro_31_TIM"/>
</dbReference>
<dbReference type="InterPro" id="IPR013780">
    <property type="entry name" value="Glyco_hydro_b"/>
</dbReference>
<dbReference type="PROSITE" id="PS00129">
    <property type="entry name" value="GLYCOSYL_HYDROL_F31_1"/>
    <property type="match status" value="1"/>
</dbReference>
<evidence type="ECO:0000256" key="5">
    <source>
        <dbReference type="ARBA" id="ARBA00041343"/>
    </source>
</evidence>
<dbReference type="InterPro" id="IPR017853">
    <property type="entry name" value="GH"/>
</dbReference>
<dbReference type="SUPFAM" id="SSF74650">
    <property type="entry name" value="Galactose mutarotase-like"/>
    <property type="match status" value="1"/>
</dbReference>
<dbReference type="Gene3D" id="3.20.20.80">
    <property type="entry name" value="Glycosidases"/>
    <property type="match status" value="1"/>
</dbReference>
<keyword evidence="4 6" id="KW-0326">Glycosidase</keyword>
<dbReference type="PANTHER" id="PTHR22762">
    <property type="entry name" value="ALPHA-GLUCOSIDASE"/>
    <property type="match status" value="1"/>
</dbReference>
<dbReference type="EMBL" id="MCFC01000002">
    <property type="protein sequence ID" value="ORY35079.1"/>
    <property type="molecule type" value="Genomic_DNA"/>
</dbReference>
<keyword evidence="2 6" id="KW-0378">Hydrolase</keyword>
<evidence type="ECO:0000259" key="9">
    <source>
        <dbReference type="Pfam" id="PF21365"/>
    </source>
</evidence>
<keyword evidence="11" id="KW-1185">Reference proteome</keyword>
<comment type="caution">
    <text evidence="10">The sequence shown here is derived from an EMBL/GenBank/DDBJ whole genome shotgun (WGS) entry which is preliminary data.</text>
</comment>
<gene>
    <name evidence="10" type="ORF">BCR39DRAFT_516677</name>
</gene>
<dbReference type="CDD" id="cd14752">
    <property type="entry name" value="GH31_N"/>
    <property type="match status" value="1"/>
</dbReference>
<dbReference type="InParanoid" id="A0A1Y2BJZ0"/>